<dbReference type="Gene3D" id="3.30.70.330">
    <property type="match status" value="1"/>
</dbReference>
<protein>
    <submittedName>
        <fullName evidence="3">RRM domain-containing protein</fullName>
    </submittedName>
</protein>
<evidence type="ECO:0000256" key="1">
    <source>
        <dbReference type="SAM" id="Coils"/>
    </source>
</evidence>
<accession>A0A914RXX7</accession>
<sequence>MKTVNDDVMNKVTVKKILLSYLGGLLSRHQIYEYFSDFGRVKIDYCGDDEGGEHYAYVMFEDEFACRTCLAICEHIIDGCIVEIRAVVRKEELMKAEQAERENAERRAVDLAIRSEFELRHMGGTQFDPPLGASSAVDVSSDYINCAAQIPTSYATNICTNNQRLAQQLPILKTVPDCTLSPSPISLNRNVAAPTTSTYTLKRQQITSFTSHSNPASIHHPQYAYSQRQWEEDEPLTKLSAHDGTLSSALAGYGSWGRRRN</sequence>
<dbReference type="InterPro" id="IPR035979">
    <property type="entry name" value="RBD_domain_sf"/>
</dbReference>
<dbReference type="SUPFAM" id="SSF54928">
    <property type="entry name" value="RNA-binding domain, RBD"/>
    <property type="match status" value="1"/>
</dbReference>
<proteinExistence type="predicted"/>
<dbReference type="WBParaSite" id="PEQ_0001135501-mRNA-1">
    <property type="protein sequence ID" value="PEQ_0001135501-mRNA-1"/>
    <property type="gene ID" value="PEQ_0001135501"/>
</dbReference>
<dbReference type="AlphaFoldDB" id="A0A914RXX7"/>
<dbReference type="Proteomes" id="UP000887564">
    <property type="component" value="Unplaced"/>
</dbReference>
<reference evidence="3" key="1">
    <citation type="submission" date="2022-11" db="UniProtKB">
        <authorList>
            <consortium name="WormBaseParasite"/>
        </authorList>
    </citation>
    <scope>IDENTIFICATION</scope>
</reference>
<evidence type="ECO:0000313" key="3">
    <source>
        <dbReference type="WBParaSite" id="PEQ_0001135501-mRNA-1"/>
    </source>
</evidence>
<dbReference type="InterPro" id="IPR012677">
    <property type="entry name" value="Nucleotide-bd_a/b_plait_sf"/>
</dbReference>
<organism evidence="2 3">
    <name type="scientific">Parascaris equorum</name>
    <name type="common">Equine roundworm</name>
    <dbReference type="NCBI Taxonomy" id="6256"/>
    <lineage>
        <taxon>Eukaryota</taxon>
        <taxon>Metazoa</taxon>
        <taxon>Ecdysozoa</taxon>
        <taxon>Nematoda</taxon>
        <taxon>Chromadorea</taxon>
        <taxon>Rhabditida</taxon>
        <taxon>Spirurina</taxon>
        <taxon>Ascaridomorpha</taxon>
        <taxon>Ascaridoidea</taxon>
        <taxon>Ascarididae</taxon>
        <taxon>Parascaris</taxon>
    </lineage>
</organism>
<name>A0A914RXX7_PAREQ</name>
<keyword evidence="2" id="KW-1185">Reference proteome</keyword>
<keyword evidence="1" id="KW-0175">Coiled coil</keyword>
<evidence type="ECO:0000313" key="2">
    <source>
        <dbReference type="Proteomes" id="UP000887564"/>
    </source>
</evidence>
<dbReference type="GO" id="GO:0003676">
    <property type="term" value="F:nucleic acid binding"/>
    <property type="evidence" value="ECO:0007669"/>
    <property type="project" value="InterPro"/>
</dbReference>
<feature type="coiled-coil region" evidence="1">
    <location>
        <begin position="87"/>
        <end position="114"/>
    </location>
</feature>